<dbReference type="InterPro" id="IPR038475">
    <property type="entry name" value="RecG_C_sf"/>
</dbReference>
<evidence type="ECO:0000259" key="1">
    <source>
        <dbReference type="Pfam" id="PF04326"/>
    </source>
</evidence>
<dbReference type="Pfam" id="PF13749">
    <property type="entry name" value="HATPase_c_4"/>
    <property type="match status" value="1"/>
</dbReference>
<dbReference type="Pfam" id="PF04326">
    <property type="entry name" value="SLFN_AlbA_2"/>
    <property type="match status" value="1"/>
</dbReference>
<dbReference type="PANTHER" id="PTHR30595:SF6">
    <property type="entry name" value="SCHLAFEN ALBA-2 DOMAIN-CONTAINING PROTEIN"/>
    <property type="match status" value="1"/>
</dbReference>
<dbReference type="Gene3D" id="3.30.565.60">
    <property type="match status" value="1"/>
</dbReference>
<dbReference type="InterPro" id="IPR038461">
    <property type="entry name" value="Schlafen_AlbA_2_dom_sf"/>
</dbReference>
<accession>A0A1G2ENV9</accession>
<dbReference type="InterPro" id="IPR007421">
    <property type="entry name" value="Schlafen_AlbA_2_dom"/>
</dbReference>
<dbReference type="Proteomes" id="UP000177740">
    <property type="component" value="Unassembled WGS sequence"/>
</dbReference>
<dbReference type="PANTHER" id="PTHR30595">
    <property type="entry name" value="GLPR-RELATED TRANSCRIPTIONAL REPRESSOR"/>
    <property type="match status" value="1"/>
</dbReference>
<dbReference type="InterPro" id="IPR036390">
    <property type="entry name" value="WH_DNA-bd_sf"/>
</dbReference>
<dbReference type="EMBL" id="MHMM01000006">
    <property type="protein sequence ID" value="OGZ27485.1"/>
    <property type="molecule type" value="Genomic_DNA"/>
</dbReference>
<dbReference type="SUPFAM" id="SSF46785">
    <property type="entry name" value="Winged helix' DNA-binding domain"/>
    <property type="match status" value="1"/>
</dbReference>
<dbReference type="Gene3D" id="3.30.950.30">
    <property type="entry name" value="Schlafen, AAA domain"/>
    <property type="match status" value="1"/>
</dbReference>
<organism evidence="2 3">
    <name type="scientific">Candidatus Nealsonbacteria bacterium RIFOXYB1_FULL_40_15</name>
    <dbReference type="NCBI Taxonomy" id="1801677"/>
    <lineage>
        <taxon>Bacteria</taxon>
        <taxon>Candidatus Nealsoniibacteriota</taxon>
    </lineage>
</organism>
<reference evidence="2 3" key="1">
    <citation type="journal article" date="2016" name="Nat. Commun.">
        <title>Thousands of microbial genomes shed light on interconnected biogeochemical processes in an aquifer system.</title>
        <authorList>
            <person name="Anantharaman K."/>
            <person name="Brown C.T."/>
            <person name="Hug L.A."/>
            <person name="Sharon I."/>
            <person name="Castelle C.J."/>
            <person name="Probst A.J."/>
            <person name="Thomas B.C."/>
            <person name="Singh A."/>
            <person name="Wilkins M.J."/>
            <person name="Karaoz U."/>
            <person name="Brodie E.L."/>
            <person name="Williams K.H."/>
            <person name="Hubbard S.S."/>
            <person name="Banfield J.F."/>
        </authorList>
    </citation>
    <scope>NUCLEOTIDE SEQUENCE [LARGE SCALE GENOMIC DNA]</scope>
</reference>
<dbReference type="STRING" id="1801677.A2365_03370"/>
<evidence type="ECO:0000313" key="2">
    <source>
        <dbReference type="EMBL" id="OGZ27485.1"/>
    </source>
</evidence>
<dbReference type="AlphaFoldDB" id="A0A1G2ENV9"/>
<name>A0A1G2ENV9_9BACT</name>
<gene>
    <name evidence="2" type="ORF">A2365_03370</name>
</gene>
<comment type="caution">
    <text evidence="2">The sequence shown here is derived from an EMBL/GenBank/DDBJ whole genome shotgun (WGS) entry which is preliminary data.</text>
</comment>
<sequence length="475" mass="54630">MDKQEIQKLIEEAIKHKAETDSVEFKDARGGLPKSTWKSISAFSHRPGGGIIVFGISEDKEKHEIKIMGTDMLDNLQEKIGDLVNNEMSFIIRPNYHILEIESKTILAVFIPECPDQFKPCYYKPAGMPNGAYIRDGNTDRKMTDDEMRSLIDNSKKFKFDITIAEETSLEDLSKDKILELLIKSGERTKRRSSIEEINFELLKNLGIADSFGNSQKPTLAGFLIFAKEKPQNRQQFSRYIIRCVKYQGSNVATDIIDSMDINGTLDDQIDDMQKFVLRNIRKSAEIVGTKRIERYEYPEKAIREVVANAVIHRDYKITETYTQINIFADRIEVFNPGCLPPGVTIENIKDAQVSRNEIIAARLKELDYLEEYGRGIDIVFNEMQKWNLLPPIFKNTSNSFKVILLGQKLSKLNERQIKIWEYLVEKKTITAKKCEEIVSDTPRQTINYDLSKMQKMGLLHSVGESKSTYYEANF</sequence>
<feature type="domain" description="Schlafen AlbA-2" evidence="1">
    <location>
        <begin position="19"/>
        <end position="144"/>
    </location>
</feature>
<evidence type="ECO:0000313" key="3">
    <source>
        <dbReference type="Proteomes" id="UP000177740"/>
    </source>
</evidence>
<proteinExistence type="predicted"/>
<protein>
    <recommendedName>
        <fullName evidence="1">Schlafen AlbA-2 domain-containing protein</fullName>
    </recommendedName>
</protein>